<sequence length="155" mass="17034">MTVLLRGPRHATLPEFLSLIHSLQSSLPVVLSIFIHLSGKLTPPPPPARPNGDVVVDCSQNVVSPGIKFVKAEFSGTIINMCWLAIGRRCPSVVWTSMVRAKTFMADPTADTYYLVPVDFRPRLVPPVDDRYFGNYVAPCFARATVGDLRGQGRP</sequence>
<dbReference type="GO" id="GO:0016747">
    <property type="term" value="F:acyltransferase activity, transferring groups other than amino-acyl groups"/>
    <property type="evidence" value="ECO:0007669"/>
    <property type="project" value="UniProtKB-ARBA"/>
</dbReference>
<reference evidence="3" key="1">
    <citation type="journal article" date="2018" name="DNA Res.">
        <title>Multiple hybrid de novo genome assembly of finger millet, an orphan allotetraploid crop.</title>
        <authorList>
            <person name="Hatakeyama M."/>
            <person name="Aluri S."/>
            <person name="Balachadran M.T."/>
            <person name="Sivarajan S.R."/>
            <person name="Patrignani A."/>
            <person name="Gruter S."/>
            <person name="Poveda L."/>
            <person name="Shimizu-Inatsugi R."/>
            <person name="Baeten J."/>
            <person name="Francoijs K.J."/>
            <person name="Nataraja K.N."/>
            <person name="Reddy Y.A.N."/>
            <person name="Phadnis S."/>
            <person name="Ravikumar R.L."/>
            <person name="Schlapbach R."/>
            <person name="Sreeman S.M."/>
            <person name="Shimizu K.K."/>
        </authorList>
    </citation>
    <scope>NUCLEOTIDE SEQUENCE</scope>
</reference>
<keyword evidence="2" id="KW-0012">Acyltransferase</keyword>
<dbReference type="InterPro" id="IPR051504">
    <property type="entry name" value="Plant_metabolite_acyltrans"/>
</dbReference>
<organism evidence="3 4">
    <name type="scientific">Eleusine coracana subsp. coracana</name>
    <dbReference type="NCBI Taxonomy" id="191504"/>
    <lineage>
        <taxon>Eukaryota</taxon>
        <taxon>Viridiplantae</taxon>
        <taxon>Streptophyta</taxon>
        <taxon>Embryophyta</taxon>
        <taxon>Tracheophyta</taxon>
        <taxon>Spermatophyta</taxon>
        <taxon>Magnoliopsida</taxon>
        <taxon>Liliopsida</taxon>
        <taxon>Poales</taxon>
        <taxon>Poaceae</taxon>
        <taxon>PACMAD clade</taxon>
        <taxon>Chloridoideae</taxon>
        <taxon>Cynodonteae</taxon>
        <taxon>Eleusininae</taxon>
        <taxon>Eleusine</taxon>
    </lineage>
</organism>
<accession>A0AAV5CSH1</accession>
<dbReference type="PANTHER" id="PTHR31625">
    <property type="match status" value="1"/>
</dbReference>
<evidence type="ECO:0000256" key="2">
    <source>
        <dbReference type="ARBA" id="ARBA00023315"/>
    </source>
</evidence>
<evidence type="ECO:0000313" key="4">
    <source>
        <dbReference type="Proteomes" id="UP001054889"/>
    </source>
</evidence>
<name>A0AAV5CSH1_ELECO</name>
<proteinExistence type="predicted"/>
<dbReference type="AlphaFoldDB" id="A0AAV5CSH1"/>
<evidence type="ECO:0000256" key="1">
    <source>
        <dbReference type="ARBA" id="ARBA00022679"/>
    </source>
</evidence>
<dbReference type="InterPro" id="IPR023213">
    <property type="entry name" value="CAT-like_dom_sf"/>
</dbReference>
<reference evidence="3" key="2">
    <citation type="submission" date="2021-12" db="EMBL/GenBank/DDBJ databases">
        <title>Resequencing data analysis of finger millet.</title>
        <authorList>
            <person name="Hatakeyama M."/>
            <person name="Aluri S."/>
            <person name="Balachadran M.T."/>
            <person name="Sivarajan S.R."/>
            <person name="Poveda L."/>
            <person name="Shimizu-Inatsugi R."/>
            <person name="Schlapbach R."/>
            <person name="Sreeman S.M."/>
            <person name="Shimizu K.K."/>
        </authorList>
    </citation>
    <scope>NUCLEOTIDE SEQUENCE</scope>
</reference>
<gene>
    <name evidence="3" type="primary">ga18172</name>
    <name evidence="3" type="ORF">PR202_ga18172</name>
</gene>
<dbReference type="Proteomes" id="UP001054889">
    <property type="component" value="Unassembled WGS sequence"/>
</dbReference>
<keyword evidence="1" id="KW-0808">Transferase</keyword>
<keyword evidence="4" id="KW-1185">Reference proteome</keyword>
<protein>
    <submittedName>
        <fullName evidence="3">Uncharacterized protein</fullName>
    </submittedName>
</protein>
<dbReference type="Gene3D" id="3.30.559.10">
    <property type="entry name" value="Chloramphenicol acetyltransferase-like domain"/>
    <property type="match status" value="1"/>
</dbReference>
<dbReference type="EMBL" id="BQKI01000008">
    <property type="protein sequence ID" value="GJN00945.1"/>
    <property type="molecule type" value="Genomic_DNA"/>
</dbReference>
<evidence type="ECO:0000313" key="3">
    <source>
        <dbReference type="EMBL" id="GJN00945.1"/>
    </source>
</evidence>
<comment type="caution">
    <text evidence="3">The sequence shown here is derived from an EMBL/GenBank/DDBJ whole genome shotgun (WGS) entry which is preliminary data.</text>
</comment>